<keyword evidence="1" id="KW-0472">Membrane</keyword>
<dbReference type="Proteomes" id="UP000294887">
    <property type="component" value="Unassembled WGS sequence"/>
</dbReference>
<keyword evidence="1" id="KW-0812">Transmembrane</keyword>
<feature type="domain" description="CzcB-like barrel-sandwich hybrid" evidence="2">
    <location>
        <begin position="76"/>
        <end position="243"/>
    </location>
</feature>
<evidence type="ECO:0000313" key="4">
    <source>
        <dbReference type="Proteomes" id="UP000294887"/>
    </source>
</evidence>
<dbReference type="Gene3D" id="2.40.30.170">
    <property type="match status" value="1"/>
</dbReference>
<accession>A0A4R1F6Q5</accession>
<dbReference type="AlphaFoldDB" id="A0A4R1F6Q5"/>
<dbReference type="SUPFAM" id="SSF111369">
    <property type="entry name" value="HlyD-like secretion proteins"/>
    <property type="match status" value="1"/>
</dbReference>
<dbReference type="Gene3D" id="2.40.50.100">
    <property type="match status" value="1"/>
</dbReference>
<dbReference type="PANTHER" id="PTHR30438">
    <property type="entry name" value="36 KDA ANTIGEN-RELATED"/>
    <property type="match status" value="1"/>
</dbReference>
<proteinExistence type="predicted"/>
<dbReference type="OrthoDB" id="9778236at2"/>
<organism evidence="3 4">
    <name type="scientific">Cocleimonas flava</name>
    <dbReference type="NCBI Taxonomy" id="634765"/>
    <lineage>
        <taxon>Bacteria</taxon>
        <taxon>Pseudomonadati</taxon>
        <taxon>Pseudomonadota</taxon>
        <taxon>Gammaproteobacteria</taxon>
        <taxon>Thiotrichales</taxon>
        <taxon>Thiotrichaceae</taxon>
        <taxon>Cocleimonas</taxon>
    </lineage>
</organism>
<gene>
    <name evidence="3" type="ORF">EV695_2140</name>
</gene>
<evidence type="ECO:0000256" key="1">
    <source>
        <dbReference type="SAM" id="Phobius"/>
    </source>
</evidence>
<keyword evidence="4" id="KW-1185">Reference proteome</keyword>
<evidence type="ECO:0000313" key="3">
    <source>
        <dbReference type="EMBL" id="TCJ87628.1"/>
    </source>
</evidence>
<dbReference type="Pfam" id="PF25973">
    <property type="entry name" value="BSH_CzcB"/>
    <property type="match status" value="1"/>
</dbReference>
<dbReference type="RefSeq" id="WP_131905892.1">
    <property type="nucleotide sequence ID" value="NZ_BAAAFU010000004.1"/>
</dbReference>
<feature type="transmembrane region" description="Helical" evidence="1">
    <location>
        <begin position="7"/>
        <end position="27"/>
    </location>
</feature>
<dbReference type="EMBL" id="SMFQ01000003">
    <property type="protein sequence ID" value="TCJ87628.1"/>
    <property type="molecule type" value="Genomic_DNA"/>
</dbReference>
<dbReference type="GO" id="GO:0005886">
    <property type="term" value="C:plasma membrane"/>
    <property type="evidence" value="ECO:0007669"/>
    <property type="project" value="TreeGrafter"/>
</dbReference>
<dbReference type="PANTHER" id="PTHR30438:SF2">
    <property type="entry name" value="MEMBRANE PROTEIN"/>
    <property type="match status" value="1"/>
</dbReference>
<name>A0A4R1F6Q5_9GAMM</name>
<dbReference type="InterPro" id="IPR058647">
    <property type="entry name" value="BSH_CzcB-like"/>
</dbReference>
<evidence type="ECO:0000259" key="2">
    <source>
        <dbReference type="Pfam" id="PF25973"/>
    </source>
</evidence>
<sequence length="354" mass="38884">MSTKSTLKTISTVVILALVAGGGWYAWQVLKSDEIPEKLEPYSEVINEVKSHIKTTEELPDYIASGNGRIEATEYDIATKIAGRLTKVLAEEGDTVEAGQTLAVIDTDDLNAQLREANASYKEAVEARKYAIAIVEQYKSELTYAQTELRRFLELSKKGHVSQENVDQKRTAFKSADAALKAANIKVVQSASGIEAAEARIQRLKANIDDSTLKAPIKGRVLYRLAEPGEVLASGGKVMTVLDLTDVYMSIFLPTAEAGKVTIGAEARMIIDAIPQYTIPAKVTFVAAEAQFTPRSVETRAERDKLMFRVKVKIDSALLKKHIQKVKTGVPGVTYISLDPEKGWTDKLELRLPE</sequence>
<reference evidence="3 4" key="1">
    <citation type="submission" date="2019-03" db="EMBL/GenBank/DDBJ databases">
        <title>Genomic Encyclopedia of Type Strains, Phase IV (KMG-IV): sequencing the most valuable type-strain genomes for metagenomic binning, comparative biology and taxonomic classification.</title>
        <authorList>
            <person name="Goeker M."/>
        </authorList>
    </citation>
    <scope>NUCLEOTIDE SEQUENCE [LARGE SCALE GENOMIC DNA]</scope>
    <source>
        <strain evidence="3 4">DSM 24830</strain>
    </source>
</reference>
<protein>
    <submittedName>
        <fullName evidence="3">HlyD family secretion protein</fullName>
    </submittedName>
</protein>
<keyword evidence="1" id="KW-1133">Transmembrane helix</keyword>
<dbReference type="Gene3D" id="1.10.287.470">
    <property type="entry name" value="Helix hairpin bin"/>
    <property type="match status" value="1"/>
</dbReference>
<comment type="caution">
    <text evidence="3">The sequence shown here is derived from an EMBL/GenBank/DDBJ whole genome shotgun (WGS) entry which is preliminary data.</text>
</comment>